<protein>
    <submittedName>
        <fullName evidence="4">Uncharacterized protein</fullName>
    </submittedName>
</protein>
<accession>A0A5J5E0I6</accession>
<evidence type="ECO:0000256" key="2">
    <source>
        <dbReference type="SAM" id="SignalP"/>
    </source>
</evidence>
<proteinExistence type="predicted"/>
<sequence length="145" mass="15407">MKRRNKVTSALLIMTILTGAFALVAASALESAPGMAIPLFVSLLLCVVLSAAYMIVRGYVDLRERKQNEPFAVPRFIVQLCIALGFLAVTVCFGVALATGQTPAWIPTAAQVLGWSVVILGIANTAIGRKHRQGSDNADATAEQH</sequence>
<dbReference type="SUPFAM" id="SSF103473">
    <property type="entry name" value="MFS general substrate transporter"/>
    <property type="match status" value="1"/>
</dbReference>
<evidence type="ECO:0000313" key="4">
    <source>
        <dbReference type="EMBL" id="KAA8824456.1"/>
    </source>
</evidence>
<feature type="transmembrane region" description="Helical" evidence="1">
    <location>
        <begin position="36"/>
        <end position="56"/>
    </location>
</feature>
<reference evidence="5 6" key="1">
    <citation type="journal article" date="2019" name="Syst. Appl. Microbiol.">
        <title>Characterization of Bifidobacterium species in feaces of the Egyptian fruit bat: Description of B. vespertilionis sp. nov. and B. rousetti sp. nov.</title>
        <authorList>
            <person name="Modesto M."/>
            <person name="Satti M."/>
            <person name="Watanabe K."/>
            <person name="Puglisi E."/>
            <person name="Morelli L."/>
            <person name="Huang C.-H."/>
            <person name="Liou J.-S."/>
            <person name="Miyashita M."/>
            <person name="Tamura T."/>
            <person name="Saito S."/>
            <person name="Mori K."/>
            <person name="Huang L."/>
            <person name="Sciavilla P."/>
            <person name="Sandri C."/>
            <person name="Spiezio C."/>
            <person name="Vitali F."/>
            <person name="Cavalieri D."/>
            <person name="Perpetuini G."/>
            <person name="Tofalo R."/>
            <person name="Bonetti A."/>
            <person name="Arita M."/>
            <person name="Mattarelli P."/>
        </authorList>
    </citation>
    <scope>NUCLEOTIDE SEQUENCE [LARGE SCALE GENOMIC DNA]</scope>
    <source>
        <strain evidence="3 6">RST16</strain>
        <strain evidence="4 5">RST8</strain>
    </source>
</reference>
<evidence type="ECO:0000313" key="6">
    <source>
        <dbReference type="Proteomes" id="UP000374630"/>
    </source>
</evidence>
<dbReference type="AlphaFoldDB" id="A0A5J5E0I6"/>
<comment type="caution">
    <text evidence="4">The sequence shown here is derived from an EMBL/GenBank/DDBJ whole genome shotgun (WGS) entry which is preliminary data.</text>
</comment>
<keyword evidence="2" id="KW-0732">Signal</keyword>
<name>A0A5J5E0I6_9BIFI</name>
<feature type="chain" id="PRO_5030132072" evidence="2">
    <location>
        <begin position="23"/>
        <end position="145"/>
    </location>
</feature>
<evidence type="ECO:0000313" key="5">
    <source>
        <dbReference type="Proteomes" id="UP000345527"/>
    </source>
</evidence>
<feature type="transmembrane region" description="Helical" evidence="1">
    <location>
        <begin position="104"/>
        <end position="123"/>
    </location>
</feature>
<feature type="transmembrane region" description="Helical" evidence="1">
    <location>
        <begin position="76"/>
        <end position="98"/>
    </location>
</feature>
<dbReference type="EMBL" id="RZOA01000002">
    <property type="protein sequence ID" value="KAA8824456.1"/>
    <property type="molecule type" value="Genomic_DNA"/>
</dbReference>
<dbReference type="Proteomes" id="UP000374630">
    <property type="component" value="Unassembled WGS sequence"/>
</dbReference>
<keyword evidence="1" id="KW-0472">Membrane</keyword>
<dbReference type="RefSeq" id="WP_150353190.1">
    <property type="nucleotide sequence ID" value="NZ_RZNZ01000001.1"/>
</dbReference>
<dbReference type="EMBL" id="RZNZ01000001">
    <property type="protein sequence ID" value="KAA8822482.1"/>
    <property type="molecule type" value="Genomic_DNA"/>
</dbReference>
<keyword evidence="1" id="KW-1133">Transmembrane helix</keyword>
<keyword evidence="1" id="KW-0812">Transmembrane</keyword>
<dbReference type="Proteomes" id="UP000345527">
    <property type="component" value="Unassembled WGS sequence"/>
</dbReference>
<evidence type="ECO:0000313" key="3">
    <source>
        <dbReference type="EMBL" id="KAA8822482.1"/>
    </source>
</evidence>
<keyword evidence="6" id="KW-1185">Reference proteome</keyword>
<feature type="signal peptide" evidence="2">
    <location>
        <begin position="1"/>
        <end position="22"/>
    </location>
</feature>
<organism evidence="4 5">
    <name type="scientific">Bifidobacterium vespertilionis</name>
    <dbReference type="NCBI Taxonomy" id="2562524"/>
    <lineage>
        <taxon>Bacteria</taxon>
        <taxon>Bacillati</taxon>
        <taxon>Actinomycetota</taxon>
        <taxon>Actinomycetes</taxon>
        <taxon>Bifidobacteriales</taxon>
        <taxon>Bifidobacteriaceae</taxon>
        <taxon>Bifidobacterium</taxon>
    </lineage>
</organism>
<gene>
    <name evidence="4" type="ORF">EM848_01195</name>
    <name evidence="3" type="ORF">EMO90_00330</name>
</gene>
<dbReference type="InterPro" id="IPR036259">
    <property type="entry name" value="MFS_trans_sf"/>
</dbReference>
<evidence type="ECO:0000256" key="1">
    <source>
        <dbReference type="SAM" id="Phobius"/>
    </source>
</evidence>